<comment type="caution">
    <text evidence="2">The sequence shown here is derived from an EMBL/GenBank/DDBJ whole genome shotgun (WGS) entry which is preliminary data.</text>
</comment>
<gene>
    <name evidence="2" type="ORF">Ae201684_000974</name>
</gene>
<proteinExistence type="predicted"/>
<feature type="compositionally biased region" description="Acidic residues" evidence="1">
    <location>
        <begin position="518"/>
        <end position="527"/>
    </location>
</feature>
<evidence type="ECO:0000313" key="3">
    <source>
        <dbReference type="Proteomes" id="UP000481153"/>
    </source>
</evidence>
<name>A0A6G0XVL3_9STRA</name>
<dbReference type="AlphaFoldDB" id="A0A6G0XVL3"/>
<keyword evidence="3" id="KW-1185">Reference proteome</keyword>
<evidence type="ECO:0000256" key="1">
    <source>
        <dbReference type="SAM" id="MobiDB-lite"/>
    </source>
</evidence>
<dbReference type="Proteomes" id="UP000481153">
    <property type="component" value="Unassembled WGS sequence"/>
</dbReference>
<organism evidence="2 3">
    <name type="scientific">Aphanomyces euteiches</name>
    <dbReference type="NCBI Taxonomy" id="100861"/>
    <lineage>
        <taxon>Eukaryota</taxon>
        <taxon>Sar</taxon>
        <taxon>Stramenopiles</taxon>
        <taxon>Oomycota</taxon>
        <taxon>Saprolegniomycetes</taxon>
        <taxon>Saprolegniales</taxon>
        <taxon>Verrucalvaceae</taxon>
        <taxon>Aphanomyces</taxon>
    </lineage>
</organism>
<dbReference type="VEuPathDB" id="FungiDB:AeMF1_013962"/>
<dbReference type="EMBL" id="VJMJ01000009">
    <property type="protein sequence ID" value="KAF0744498.1"/>
    <property type="molecule type" value="Genomic_DNA"/>
</dbReference>
<sequence>MKMSDVHFADDRDEVAGPGRTGGIVAFEDIEQFETLSDASCARPHNKALINEMIKTFPTTAMVEAHFARSVCLMVDILKLYNPRSMSLTEWNEFKAQRAVHRQEVELLRVGLKQRNETIIEYAASYCLIYRKKNHKPPKAYLDLRQALVNFADHHVEHQRLHGETVGKLAAAYKFFKTSGAGPPLLNNAANNPNQNRRRSRSPPERLPESKRPRYRAPGSDRRSQERYGSYAKQSSYPRQRSQERSVRSNHNEQHRSDQYPNQLQAKPFVSRENHPKNLRYGPQEGNQQRRRSAERKPSTSGTLPPAERVNNAPTIPSVPVVKGPVPEQPSTEAASPQSVDVVPSPSIISQVVPAVTKATSLPTSSHAVVKEEPIATSVPAANRPVPEQPLPERVSRQSVDVVPPSSTNSEVVPAVAKVTPPSSSHAVVKEEPVQADAVTIKTEPVWDTPIKREPMWSQSETIQRPSDPRHRPPTPPAQRTQPVLLLPPELPNPAVAPATDLPPQVLTSPPVNSPRDQEEEKEEEEIPLVWNWSSTQTEKTPPPPTVSFASVAIQTDSVIEEVNAREEQQEAQVARMGQHIPSSVLARPLSTVDAVVEKERRPPNALVAQVGELWKWLQSWDQEQRSRRGPRPSPESLEEEYGKMIATLEKKAILLWPLINVPADTIEEEEVQDDYQPNTESDEMSNTCWIKHSNGIWWPVLACTTVGDNEPNGLQQVYHFGSHEFRVYETSNGMLEAWNGPNHNMHTRACSPDDPMYGVFQAAVNEATDFITAFKANQLF</sequence>
<feature type="region of interest" description="Disordered" evidence="1">
    <location>
        <begin position="379"/>
        <end position="412"/>
    </location>
</feature>
<feature type="region of interest" description="Disordered" evidence="1">
    <location>
        <begin position="181"/>
        <end position="340"/>
    </location>
</feature>
<feature type="compositionally biased region" description="Low complexity" evidence="1">
    <location>
        <begin position="478"/>
        <end position="499"/>
    </location>
</feature>
<feature type="compositionally biased region" description="Low complexity" evidence="1">
    <location>
        <begin position="183"/>
        <end position="195"/>
    </location>
</feature>
<evidence type="ECO:0000313" key="2">
    <source>
        <dbReference type="EMBL" id="KAF0744498.1"/>
    </source>
</evidence>
<feature type="compositionally biased region" description="Basic and acidic residues" evidence="1">
    <location>
        <begin position="241"/>
        <end position="258"/>
    </location>
</feature>
<feature type="region of interest" description="Disordered" evidence="1">
    <location>
        <begin position="445"/>
        <end position="528"/>
    </location>
</feature>
<reference evidence="2 3" key="1">
    <citation type="submission" date="2019-07" db="EMBL/GenBank/DDBJ databases">
        <title>Genomics analysis of Aphanomyces spp. identifies a new class of oomycete effector associated with host adaptation.</title>
        <authorList>
            <person name="Gaulin E."/>
        </authorList>
    </citation>
    <scope>NUCLEOTIDE SEQUENCE [LARGE SCALE GENOMIC DNA]</scope>
    <source>
        <strain evidence="2 3">ATCC 201684</strain>
    </source>
</reference>
<protein>
    <submittedName>
        <fullName evidence="2">Uncharacterized protein</fullName>
    </submittedName>
</protein>
<accession>A0A6G0XVL3</accession>
<feature type="compositionally biased region" description="Basic and acidic residues" evidence="1">
    <location>
        <begin position="202"/>
        <end position="212"/>
    </location>
</feature>